<dbReference type="Proteomes" id="UP000228945">
    <property type="component" value="Chromosome"/>
</dbReference>
<organism evidence="1 2">
    <name type="scientific">Caulobacter mirabilis</name>
    <dbReference type="NCBI Taxonomy" id="69666"/>
    <lineage>
        <taxon>Bacteria</taxon>
        <taxon>Pseudomonadati</taxon>
        <taxon>Pseudomonadota</taxon>
        <taxon>Alphaproteobacteria</taxon>
        <taxon>Caulobacterales</taxon>
        <taxon>Caulobacteraceae</taxon>
        <taxon>Caulobacter</taxon>
    </lineage>
</organism>
<dbReference type="SUPFAM" id="SSF54637">
    <property type="entry name" value="Thioesterase/thiol ester dehydrase-isomerase"/>
    <property type="match status" value="2"/>
</dbReference>
<dbReference type="EMBL" id="CP024201">
    <property type="protein sequence ID" value="ATQ45134.1"/>
    <property type="molecule type" value="Genomic_DNA"/>
</dbReference>
<evidence type="ECO:0000313" key="2">
    <source>
        <dbReference type="Proteomes" id="UP000228945"/>
    </source>
</evidence>
<dbReference type="InterPro" id="IPR029069">
    <property type="entry name" value="HotDog_dom_sf"/>
</dbReference>
<dbReference type="AlphaFoldDB" id="A0A2D2B4L7"/>
<gene>
    <name evidence="1" type="ORF">CSW64_20110</name>
</gene>
<dbReference type="CDD" id="cd00586">
    <property type="entry name" value="4HBT"/>
    <property type="match status" value="1"/>
</dbReference>
<proteinExistence type="predicted"/>
<sequence length="291" mass="31451">MGHMNVRFYVARAMEGLVGLAAELGLPHAFTDHSTSTLLVREHHIRFLREARAGAALHMTGGVVQLGEDDARLLQLLWHSETGALAATFQTVVVHVTPADGRAFPWSAATRARADRLKVEVPEQATARSVSLDPVEPIASLAKADELGLVRIAQGAVAPGDCDVFGRMAAEQFIGRVSDGIPRLVRGFRETVSGAAEETPKRVGGAVLEYRLVHLDWPRAGQRFEIRSGLKSADARTKTMIHWMLDPDTGKAWGTSEAVAVTFDLDARKIVPISDAARVELMKQATPGLAL</sequence>
<dbReference type="OrthoDB" id="7597365at2"/>
<name>A0A2D2B4L7_9CAUL</name>
<dbReference type="Gene3D" id="3.10.129.10">
    <property type="entry name" value="Hotdog Thioesterase"/>
    <property type="match status" value="2"/>
</dbReference>
<dbReference type="KEGG" id="cmb:CSW64_20110"/>
<protein>
    <submittedName>
        <fullName evidence="1">Thioesterase</fullName>
    </submittedName>
</protein>
<dbReference type="Pfam" id="PF13279">
    <property type="entry name" value="4HBT_2"/>
    <property type="match status" value="2"/>
</dbReference>
<accession>A0A2D2B4L7</accession>
<reference evidence="1 2" key="1">
    <citation type="submission" date="2017-10" db="EMBL/GenBank/DDBJ databases">
        <title>Genome sequence of Caulobacter mirabilis FWC38.</title>
        <authorList>
            <person name="Fiebig A."/>
            <person name="Crosson S."/>
        </authorList>
    </citation>
    <scope>NUCLEOTIDE SEQUENCE [LARGE SCALE GENOMIC DNA]</scope>
    <source>
        <strain evidence="1 2">FWC 38</strain>
    </source>
</reference>
<keyword evidence="2" id="KW-1185">Reference proteome</keyword>
<evidence type="ECO:0000313" key="1">
    <source>
        <dbReference type="EMBL" id="ATQ45134.1"/>
    </source>
</evidence>